<evidence type="ECO:0000313" key="4">
    <source>
        <dbReference type="EMBL" id="PNW88493.1"/>
    </source>
</evidence>
<name>A0A2K3E6U6_CHLRE</name>
<dbReference type="InterPro" id="IPR000719">
    <property type="entry name" value="Prot_kinase_dom"/>
</dbReference>
<dbReference type="GeneID" id="5715392"/>
<comment type="similarity">
    <text evidence="1">Belongs to the protein kinase superfamily. ADCK protein kinase family.</text>
</comment>
<dbReference type="STRING" id="3055.A0A2K3E6U6"/>
<dbReference type="ExpressionAtlas" id="A0A2K3E6U6">
    <property type="expression patterns" value="baseline"/>
</dbReference>
<dbReference type="InterPro" id="IPR004147">
    <property type="entry name" value="ABC1_dom"/>
</dbReference>
<protein>
    <recommendedName>
        <fullName evidence="3">Protein kinase domain-containing protein</fullName>
    </recommendedName>
</protein>
<dbReference type="Gramene" id="PNW88493">
    <property type="protein sequence ID" value="PNW88493"/>
    <property type="gene ID" value="CHLRE_01g031900v5"/>
</dbReference>
<dbReference type="SUPFAM" id="SSF56112">
    <property type="entry name" value="Protein kinase-like (PK-like)"/>
    <property type="match status" value="1"/>
</dbReference>
<dbReference type="KEGG" id="cre:CHLRE_01g031900v5"/>
<evidence type="ECO:0000256" key="2">
    <source>
        <dbReference type="SAM" id="MobiDB-lite"/>
    </source>
</evidence>
<evidence type="ECO:0000256" key="1">
    <source>
        <dbReference type="ARBA" id="ARBA00009670"/>
    </source>
</evidence>
<dbReference type="GO" id="GO:0004672">
    <property type="term" value="F:protein kinase activity"/>
    <property type="evidence" value="ECO:0007669"/>
    <property type="project" value="InterPro"/>
</dbReference>
<dbReference type="PANTHER" id="PTHR45890:SF1">
    <property type="entry name" value="AARF DOMAIN CONTAINING KINASE 2"/>
    <property type="match status" value="1"/>
</dbReference>
<gene>
    <name evidence="4" type="ORF">CHLRE_01g031900v5</name>
</gene>
<dbReference type="PANTHER" id="PTHR45890">
    <property type="entry name" value="AARF DOMAIN CONTAINING KINASE 2 (PREDICTED)"/>
    <property type="match status" value="1"/>
</dbReference>
<dbReference type="Proteomes" id="UP000006906">
    <property type="component" value="Chromosome 1"/>
</dbReference>
<dbReference type="OrthoDB" id="1290869at2759"/>
<feature type="domain" description="Protein kinase" evidence="3">
    <location>
        <begin position="508"/>
        <end position="899"/>
    </location>
</feature>
<feature type="compositionally biased region" description="Low complexity" evidence="2">
    <location>
        <begin position="72"/>
        <end position="83"/>
    </location>
</feature>
<evidence type="ECO:0000313" key="5">
    <source>
        <dbReference type="Proteomes" id="UP000006906"/>
    </source>
</evidence>
<dbReference type="InterPro" id="IPR052402">
    <property type="entry name" value="ADCK_kinase"/>
</dbReference>
<dbReference type="CDD" id="cd13971">
    <property type="entry name" value="ADCK2-like"/>
    <property type="match status" value="1"/>
</dbReference>
<feature type="region of interest" description="Disordered" evidence="2">
    <location>
        <begin position="72"/>
        <end position="144"/>
    </location>
</feature>
<organism evidence="4 5">
    <name type="scientific">Chlamydomonas reinhardtii</name>
    <name type="common">Chlamydomonas smithii</name>
    <dbReference type="NCBI Taxonomy" id="3055"/>
    <lineage>
        <taxon>Eukaryota</taxon>
        <taxon>Viridiplantae</taxon>
        <taxon>Chlorophyta</taxon>
        <taxon>core chlorophytes</taxon>
        <taxon>Chlorophyceae</taxon>
        <taxon>CS clade</taxon>
        <taxon>Chlamydomonadales</taxon>
        <taxon>Chlamydomonadaceae</taxon>
        <taxon>Chlamydomonas</taxon>
    </lineage>
</organism>
<proteinExistence type="inferred from homology"/>
<dbReference type="GO" id="GO:0005524">
    <property type="term" value="F:ATP binding"/>
    <property type="evidence" value="ECO:0007669"/>
    <property type="project" value="InterPro"/>
</dbReference>
<dbReference type="AlphaFoldDB" id="A0A2K3E6U6"/>
<feature type="compositionally biased region" description="Low complexity" evidence="2">
    <location>
        <begin position="106"/>
        <end position="116"/>
    </location>
</feature>
<reference evidence="4 5" key="1">
    <citation type="journal article" date="2007" name="Science">
        <title>The Chlamydomonas genome reveals the evolution of key animal and plant functions.</title>
        <authorList>
            <person name="Merchant S.S."/>
            <person name="Prochnik S.E."/>
            <person name="Vallon O."/>
            <person name="Harris E.H."/>
            <person name="Karpowicz S.J."/>
            <person name="Witman G.B."/>
            <person name="Terry A."/>
            <person name="Salamov A."/>
            <person name="Fritz-Laylin L.K."/>
            <person name="Marechal-Drouard L."/>
            <person name="Marshall W.F."/>
            <person name="Qu L.H."/>
            <person name="Nelson D.R."/>
            <person name="Sanderfoot A.A."/>
            <person name="Spalding M.H."/>
            <person name="Kapitonov V.V."/>
            <person name="Ren Q."/>
            <person name="Ferris P."/>
            <person name="Lindquist E."/>
            <person name="Shapiro H."/>
            <person name="Lucas S.M."/>
            <person name="Grimwood J."/>
            <person name="Schmutz J."/>
            <person name="Cardol P."/>
            <person name="Cerutti H."/>
            <person name="Chanfreau G."/>
            <person name="Chen C.L."/>
            <person name="Cognat V."/>
            <person name="Croft M.T."/>
            <person name="Dent R."/>
            <person name="Dutcher S."/>
            <person name="Fernandez E."/>
            <person name="Fukuzawa H."/>
            <person name="Gonzalez-Ballester D."/>
            <person name="Gonzalez-Halphen D."/>
            <person name="Hallmann A."/>
            <person name="Hanikenne M."/>
            <person name="Hippler M."/>
            <person name="Inwood W."/>
            <person name="Jabbari K."/>
            <person name="Kalanon M."/>
            <person name="Kuras R."/>
            <person name="Lefebvre P.A."/>
            <person name="Lemaire S.D."/>
            <person name="Lobanov A.V."/>
            <person name="Lohr M."/>
            <person name="Manuell A."/>
            <person name="Meier I."/>
            <person name="Mets L."/>
            <person name="Mittag M."/>
            <person name="Mittelmeier T."/>
            <person name="Moroney J.V."/>
            <person name="Moseley J."/>
            <person name="Napoli C."/>
            <person name="Nedelcu A.M."/>
            <person name="Niyogi K."/>
            <person name="Novoselov S.V."/>
            <person name="Paulsen I.T."/>
            <person name="Pazour G."/>
            <person name="Purton S."/>
            <person name="Ral J.P."/>
            <person name="Riano-Pachon D.M."/>
            <person name="Riekhof W."/>
            <person name="Rymarquis L."/>
            <person name="Schroda M."/>
            <person name="Stern D."/>
            <person name="Umen J."/>
            <person name="Willows R."/>
            <person name="Wilson N."/>
            <person name="Zimmer S.L."/>
            <person name="Allmer J."/>
            <person name="Balk J."/>
            <person name="Bisova K."/>
            <person name="Chen C.J."/>
            <person name="Elias M."/>
            <person name="Gendler K."/>
            <person name="Hauser C."/>
            <person name="Lamb M.R."/>
            <person name="Ledford H."/>
            <person name="Long J.C."/>
            <person name="Minagawa J."/>
            <person name="Page M.D."/>
            <person name="Pan J."/>
            <person name="Pootakham W."/>
            <person name="Roje S."/>
            <person name="Rose A."/>
            <person name="Stahlberg E."/>
            <person name="Terauchi A.M."/>
            <person name="Yang P."/>
            <person name="Ball S."/>
            <person name="Bowler C."/>
            <person name="Dieckmann C.L."/>
            <person name="Gladyshev V.N."/>
            <person name="Green P."/>
            <person name="Jorgensen R."/>
            <person name="Mayfield S."/>
            <person name="Mueller-Roeber B."/>
            <person name="Rajamani S."/>
            <person name="Sayre R.T."/>
            <person name="Brokstein P."/>
            <person name="Dubchak I."/>
            <person name="Goodstein D."/>
            <person name="Hornick L."/>
            <person name="Huang Y.W."/>
            <person name="Jhaveri J."/>
            <person name="Luo Y."/>
            <person name="Martinez D."/>
            <person name="Ngau W.C."/>
            <person name="Otillar B."/>
            <person name="Poliakov A."/>
            <person name="Porter A."/>
            <person name="Szajkowski L."/>
            <person name="Werner G."/>
            <person name="Zhou K."/>
            <person name="Grigoriev I.V."/>
            <person name="Rokhsar D.S."/>
            <person name="Grossman A.R."/>
        </authorList>
    </citation>
    <scope>NUCLEOTIDE SEQUENCE [LARGE SCALE GENOMIC DNA]</scope>
    <source>
        <strain evidence="5">CC-503</strain>
    </source>
</reference>
<dbReference type="InterPro" id="IPR011009">
    <property type="entry name" value="Kinase-like_dom_sf"/>
</dbReference>
<dbReference type="Pfam" id="PF03109">
    <property type="entry name" value="ABC1"/>
    <property type="match status" value="1"/>
</dbReference>
<sequence length="899" mass="94702">MSRQPEERTVWAQLPAAQARLIASAALLTALQCRGGAGQPSLQPLARTFKRHLSQRSGQQLCYAHGRAGATGAVGGPTPTSPALSGSSTGSPLAPGWRPALTGNPSTSSSSSSSSTGAANGHGIRLPGRPGQGGAVPSSGASCSPSTACTRPALHLGGGAASAAGTYSAGVMCAQRGAAGSLRPGAASGGGGGFGPALRGFAASALRCGTARPQLPTRFRTFSTDAQTAAAVGAATGRAASAAASAAGSAAAAAAAATRAHLHASHAYLTTMRAHVRHSVLQSLGPYWGGGLSWRAVVALTLARQSCGALLPGAAGFGCWAGGACAASFRRLHFYLLAAMGAMGQQHLPVTLALTVAELWRSSRIARADAAPLQFQIEETPATTGDEPGSLAWWQELPLQMAGLLENLARSVWLLLLFAPVLLTAPVALQLQWKRAEWIELLRKTLEAAGPAFIKWGQWAATRHDLFPPDMCEELEKLHTQAPAHAFRHTKAAIEAAFGVPLSELFTSIEQAPVASGSIGQIHRAVLSDRGAELAGMAPGTTVAVKVRHPGVGAAILRDFALMMAVAHLAAQLPSLSHLRLEQTLSQFAAPLREQVDLSREAHNLRRFNYNFRKTRHVFFPVPLYPLVTPDVLVESFEAGEHITHYIQAGDGNPYNHRLSELGSGTMLQMMLVDNLIHSDLHPGNILVRLDPPGGMLGLIYRGLDRLRDSAGLSSATRARIELLQQRWLQPSLVLLDVGMATELSPADQENMVGLFRSFAAMDGRACGDWTLRFSGAGQSCPDPEAFRTAMQNAFDELHKMDLAAAGQADSCSFKNGADALAAVLELVRQHQVSLPGHICAVVVTTLVLEGWSNKLDPDHSVLTQVQHMFEPENVPWSHRITSLVDKVMEEEANHLALA</sequence>
<dbReference type="InterPro" id="IPR044095">
    <property type="entry name" value="ADCK2_dom"/>
</dbReference>
<dbReference type="InParanoid" id="A0A2K3E6U6"/>
<dbReference type="PROSITE" id="PS50011">
    <property type="entry name" value="PROTEIN_KINASE_DOM"/>
    <property type="match status" value="1"/>
</dbReference>
<dbReference type="RefSeq" id="XP_042928567.1">
    <property type="nucleotide sequence ID" value="XM_043058653.1"/>
</dbReference>
<accession>A0A2K3E6U6</accession>
<dbReference type="FunCoup" id="A0A2K3E6U6">
    <property type="interactions" value="1488"/>
</dbReference>
<dbReference type="EMBL" id="CM008962">
    <property type="protein sequence ID" value="PNW88493.1"/>
    <property type="molecule type" value="Genomic_DNA"/>
</dbReference>
<keyword evidence="5" id="KW-1185">Reference proteome</keyword>
<evidence type="ECO:0000259" key="3">
    <source>
        <dbReference type="PROSITE" id="PS50011"/>
    </source>
</evidence>